<comment type="similarity">
    <text evidence="3">Belongs to the peptidase M20A family.</text>
</comment>
<dbReference type="Gene3D" id="3.30.70.360">
    <property type="match status" value="1"/>
</dbReference>
<evidence type="ECO:0000313" key="9">
    <source>
        <dbReference type="EMBL" id="KKM16051.1"/>
    </source>
</evidence>
<dbReference type="InterPro" id="IPR050072">
    <property type="entry name" value="Peptidase_M20A"/>
</dbReference>
<dbReference type="GO" id="GO:0046872">
    <property type="term" value="F:metal ion binding"/>
    <property type="evidence" value="ECO:0007669"/>
    <property type="project" value="UniProtKB-KW"/>
</dbReference>
<gene>
    <name evidence="9" type="ORF">LCGC14_1689760</name>
</gene>
<dbReference type="GO" id="GO:0016787">
    <property type="term" value="F:hydrolase activity"/>
    <property type="evidence" value="ECO:0007669"/>
    <property type="project" value="UniProtKB-KW"/>
</dbReference>
<dbReference type="Gene3D" id="3.40.630.10">
    <property type="entry name" value="Zn peptidases"/>
    <property type="match status" value="2"/>
</dbReference>
<dbReference type="InterPro" id="IPR036264">
    <property type="entry name" value="Bact_exopeptidase_dim_dom"/>
</dbReference>
<evidence type="ECO:0000256" key="3">
    <source>
        <dbReference type="ARBA" id="ARBA00006247"/>
    </source>
</evidence>
<dbReference type="PANTHER" id="PTHR43808">
    <property type="entry name" value="ACETYLORNITHINE DEACETYLASE"/>
    <property type="match status" value="1"/>
</dbReference>
<dbReference type="CDD" id="cd08659">
    <property type="entry name" value="M20_ArgE_DapE-like"/>
    <property type="match status" value="1"/>
</dbReference>
<keyword evidence="6" id="KW-0862">Zinc</keyword>
<dbReference type="Pfam" id="PF01546">
    <property type="entry name" value="Peptidase_M20"/>
    <property type="match status" value="1"/>
</dbReference>
<keyword evidence="5" id="KW-0378">Hydrolase</keyword>
<dbReference type="AlphaFoldDB" id="A0A0F9HLA3"/>
<evidence type="ECO:0000259" key="8">
    <source>
        <dbReference type="Pfam" id="PF07687"/>
    </source>
</evidence>
<dbReference type="EMBL" id="LAZR01014764">
    <property type="protein sequence ID" value="KKM16051.1"/>
    <property type="molecule type" value="Genomic_DNA"/>
</dbReference>
<dbReference type="InterPro" id="IPR011650">
    <property type="entry name" value="Peptidase_M20_dimer"/>
</dbReference>
<dbReference type="SUPFAM" id="SSF53187">
    <property type="entry name" value="Zn-dependent exopeptidases"/>
    <property type="match status" value="1"/>
</dbReference>
<sequence>MSENLILEDIEENKEEYIEFLRDLIQAKSYNPPGNEKNVALVIEKYLKDVGVNCEVFPFGNNRANLIATLNDNFGGKNLIYNGHMDVVPPGSKEEWKYPPLSATVKRKKIFGRGAVDMKSSLAAMIIALKILKKLNLELHGNLILNGVADEEQGGYLGTNWLIENKLQSIKADFTIVGEASGFDPLPKAIILGEKGRVEIKIVTNGISGHASVPNIGKNAIYMMSELIQNLDKIEEHLPKSELPLSLAELKEMMSIAFPSQETFKKILNEQPILQDILKANTELVKNLTMINGGIKSNVIPDLCEAVVDFRLLPGQTTEMILSALKNVITNLGYQVKSQPTGSPEDVFFYLEVLSESEASYWNDWRDSKVLKDLYTTVEKVYKKKPFYFFFPAGADASYYRNNGYCESTIIFGPGRVRFAHAVNENIEIQDYINSINVFTLFACKFLENNLVN</sequence>
<evidence type="ECO:0000256" key="7">
    <source>
        <dbReference type="ARBA" id="ARBA00023285"/>
    </source>
</evidence>
<dbReference type="Pfam" id="PF07687">
    <property type="entry name" value="M20_dimer"/>
    <property type="match status" value="1"/>
</dbReference>
<evidence type="ECO:0000256" key="4">
    <source>
        <dbReference type="ARBA" id="ARBA00022723"/>
    </source>
</evidence>
<comment type="cofactor">
    <cofactor evidence="2">
        <name>Zn(2+)</name>
        <dbReference type="ChEBI" id="CHEBI:29105"/>
    </cofactor>
</comment>
<dbReference type="SUPFAM" id="SSF55031">
    <property type="entry name" value="Bacterial exopeptidase dimerisation domain"/>
    <property type="match status" value="1"/>
</dbReference>
<dbReference type="InterPro" id="IPR010182">
    <property type="entry name" value="ArgE/DapE"/>
</dbReference>
<organism evidence="9">
    <name type="scientific">marine sediment metagenome</name>
    <dbReference type="NCBI Taxonomy" id="412755"/>
    <lineage>
        <taxon>unclassified sequences</taxon>
        <taxon>metagenomes</taxon>
        <taxon>ecological metagenomes</taxon>
    </lineage>
</organism>
<evidence type="ECO:0000256" key="2">
    <source>
        <dbReference type="ARBA" id="ARBA00001947"/>
    </source>
</evidence>
<keyword evidence="4" id="KW-0479">Metal-binding</keyword>
<keyword evidence="7" id="KW-0170">Cobalt</keyword>
<comment type="caution">
    <text evidence="9">The sequence shown here is derived from an EMBL/GenBank/DDBJ whole genome shotgun (WGS) entry which is preliminary data.</text>
</comment>
<name>A0A0F9HLA3_9ZZZZ</name>
<evidence type="ECO:0000256" key="5">
    <source>
        <dbReference type="ARBA" id="ARBA00022801"/>
    </source>
</evidence>
<comment type="cofactor">
    <cofactor evidence="1">
        <name>Co(2+)</name>
        <dbReference type="ChEBI" id="CHEBI:48828"/>
    </cofactor>
</comment>
<protein>
    <recommendedName>
        <fullName evidence="8">Peptidase M20 dimerisation domain-containing protein</fullName>
    </recommendedName>
</protein>
<reference evidence="9" key="1">
    <citation type="journal article" date="2015" name="Nature">
        <title>Complex archaea that bridge the gap between prokaryotes and eukaryotes.</title>
        <authorList>
            <person name="Spang A."/>
            <person name="Saw J.H."/>
            <person name="Jorgensen S.L."/>
            <person name="Zaremba-Niedzwiedzka K."/>
            <person name="Martijn J."/>
            <person name="Lind A.E."/>
            <person name="van Eijk R."/>
            <person name="Schleper C."/>
            <person name="Guy L."/>
            <person name="Ettema T.J."/>
        </authorList>
    </citation>
    <scope>NUCLEOTIDE SEQUENCE</scope>
</reference>
<feature type="domain" description="Peptidase M20 dimerisation" evidence="8">
    <location>
        <begin position="193"/>
        <end position="333"/>
    </location>
</feature>
<accession>A0A0F9HLA3</accession>
<proteinExistence type="inferred from homology"/>
<evidence type="ECO:0000256" key="6">
    <source>
        <dbReference type="ARBA" id="ARBA00022833"/>
    </source>
</evidence>
<dbReference type="InterPro" id="IPR002933">
    <property type="entry name" value="Peptidase_M20"/>
</dbReference>
<evidence type="ECO:0000256" key="1">
    <source>
        <dbReference type="ARBA" id="ARBA00001941"/>
    </source>
</evidence>
<dbReference type="NCBIfam" id="TIGR01910">
    <property type="entry name" value="DapE-ArgE"/>
    <property type="match status" value="1"/>
</dbReference>